<organism evidence="1 2">
    <name type="scientific">Vibrio campbellii (strain ATCC BAA-1116)</name>
    <dbReference type="NCBI Taxonomy" id="2902295"/>
    <lineage>
        <taxon>Bacteria</taxon>
        <taxon>Pseudomonadati</taxon>
        <taxon>Pseudomonadota</taxon>
        <taxon>Gammaproteobacteria</taxon>
        <taxon>Vibrionales</taxon>
        <taxon>Vibrionaceae</taxon>
        <taxon>Vibrio</taxon>
    </lineage>
</organism>
<dbReference type="EMBL" id="CP000789">
    <property type="protein sequence ID" value="ABU72244.1"/>
    <property type="molecule type" value="Genomic_DNA"/>
</dbReference>
<accession>A7N1S8</accession>
<protein>
    <recommendedName>
        <fullName evidence="3">Exonuclease V subunit gamma</fullName>
    </recommendedName>
</protein>
<name>A7N1S8_VIBC1</name>
<reference evidence="1 2" key="1">
    <citation type="submission" date="2007-08" db="EMBL/GenBank/DDBJ databases">
        <authorList>
            <consortium name="The Vibrio harveyi Genome Sequencing Project"/>
            <person name="Bassler B."/>
            <person name="Clifton S.W."/>
            <person name="Fulton L."/>
            <person name="Delehaunty K."/>
            <person name="Fronick C."/>
            <person name="Harrison M."/>
            <person name="Markivic C."/>
            <person name="Fulton R."/>
            <person name="Tin-Wollam A.-M."/>
            <person name="Shah N."/>
            <person name="Pepin K."/>
            <person name="Nash W."/>
            <person name="Thiruvilangam P."/>
            <person name="Bhonagiri V."/>
            <person name="Waters C."/>
            <person name="Tu K.C."/>
            <person name="Irgon J."/>
            <person name="Wilson R.K."/>
        </authorList>
    </citation>
    <scope>NUCLEOTIDE SEQUENCE [LARGE SCALE GENOMIC DNA]</scope>
    <source>
        <strain evidence="2">ATCC BAA-1116 / BB120</strain>
    </source>
</reference>
<proteinExistence type="predicted"/>
<dbReference type="KEGG" id="vha:VIBHAR_03296"/>
<evidence type="ECO:0000313" key="1">
    <source>
        <dbReference type="EMBL" id="ABU72244.1"/>
    </source>
</evidence>
<dbReference type="Proteomes" id="UP000008152">
    <property type="component" value="Chromosome I"/>
</dbReference>
<gene>
    <name evidence="1" type="ordered locus">VIBHAR_03296</name>
</gene>
<evidence type="ECO:0008006" key="3">
    <source>
        <dbReference type="Google" id="ProtNLM"/>
    </source>
</evidence>
<sequence>MNKMSTVMKTIICNSLQSFWDMADNHFLEGLDVHCVFPVNDAIKDFILAYQQQYKIRSVSFTNAFTQN</sequence>
<dbReference type="PATRIC" id="fig|338187.36.peg.3221"/>
<evidence type="ECO:0000313" key="2">
    <source>
        <dbReference type="Proteomes" id="UP000008152"/>
    </source>
</evidence>
<dbReference type="AlphaFoldDB" id="A7N1S8"/>